<name>A0A7I8VSK7_9ANNE</name>
<feature type="domain" description="SAM" evidence="5">
    <location>
        <begin position="844"/>
        <end position="903"/>
    </location>
</feature>
<keyword evidence="4" id="KW-0808">Transferase</keyword>
<feature type="repeat" description="ANK" evidence="3">
    <location>
        <begin position="673"/>
        <end position="705"/>
    </location>
</feature>
<feature type="domain" description="PARP catalytic" evidence="6">
    <location>
        <begin position="913"/>
        <end position="1133"/>
    </location>
</feature>
<dbReference type="Pfam" id="PF07647">
    <property type="entry name" value="SAM_2"/>
    <property type="match status" value="1"/>
</dbReference>
<feature type="repeat" description="ANK" evidence="3">
    <location>
        <begin position="706"/>
        <end position="738"/>
    </location>
</feature>
<dbReference type="Gene3D" id="3.90.228.10">
    <property type="match status" value="1"/>
</dbReference>
<evidence type="ECO:0000256" key="2">
    <source>
        <dbReference type="ARBA" id="ARBA00023043"/>
    </source>
</evidence>
<dbReference type="Pfam" id="PF12796">
    <property type="entry name" value="Ank_2"/>
    <property type="match status" value="5"/>
</dbReference>
<dbReference type="AlphaFoldDB" id="A0A7I8VSK7"/>
<feature type="repeat" description="ANK" evidence="3">
    <location>
        <begin position="553"/>
        <end position="585"/>
    </location>
</feature>
<keyword evidence="4" id="KW-0520">NAD</keyword>
<feature type="repeat" description="ANK" evidence="3">
    <location>
        <begin position="237"/>
        <end position="269"/>
    </location>
</feature>
<dbReference type="SMART" id="SM00248">
    <property type="entry name" value="ANK"/>
    <property type="match status" value="17"/>
</dbReference>
<dbReference type="SUPFAM" id="SSF47769">
    <property type="entry name" value="SAM/Pointed domain"/>
    <property type="match status" value="1"/>
</dbReference>
<feature type="repeat" description="ANK" evidence="3">
    <location>
        <begin position="739"/>
        <end position="771"/>
    </location>
</feature>
<dbReference type="Pfam" id="PF00023">
    <property type="entry name" value="Ank"/>
    <property type="match status" value="1"/>
</dbReference>
<feature type="repeat" description="ANK" evidence="3">
    <location>
        <begin position="356"/>
        <end position="391"/>
    </location>
</feature>
<dbReference type="InterPro" id="IPR036770">
    <property type="entry name" value="Ankyrin_rpt-contain_sf"/>
</dbReference>
<dbReference type="PROSITE" id="PS51059">
    <property type="entry name" value="PARP_CATALYTIC"/>
    <property type="match status" value="1"/>
</dbReference>
<evidence type="ECO:0000313" key="7">
    <source>
        <dbReference type="EMBL" id="CAD5118347.1"/>
    </source>
</evidence>
<dbReference type="Gene3D" id="6.20.320.10">
    <property type="match status" value="1"/>
</dbReference>
<dbReference type="FunFam" id="1.25.40.20:FF:000010">
    <property type="entry name" value="Poly [ADP-ribose] polymerase"/>
    <property type="match status" value="1"/>
</dbReference>
<gene>
    <name evidence="7" type="ORF">DGYR_LOCUS6738</name>
</gene>
<feature type="repeat" description="ANK" evidence="3">
    <location>
        <begin position="84"/>
        <end position="116"/>
    </location>
</feature>
<dbReference type="PANTHER" id="PTHR24123">
    <property type="entry name" value="ANKYRIN REPEAT-CONTAINING"/>
    <property type="match status" value="1"/>
</dbReference>
<accession>A0A7I8VSK7</accession>
<feature type="repeat" description="ANK" evidence="3">
    <location>
        <begin position="51"/>
        <end position="83"/>
    </location>
</feature>
<dbReference type="FunFam" id="1.25.40.20:FF:000356">
    <property type="entry name" value="Poly [ADP-ribose] polymerase"/>
    <property type="match status" value="1"/>
</dbReference>
<sequence>MALRRGIVNSDQEVESDNHRELFEACKSGDVIKVKRLCTTQNVNAKDTAGRKSTPLHFAAGFGRKDVVEHLLNFGANVHATDDGGLIPLHNACSFGHAEVVTLLLQHGADPNARDNWNYTPLQEAAIKGKIDVCIVLLQNGADPKIQNTDGKTALDSADPAARAVLSGEYKKEELLESSRSGSEEKMLQLITPLNVNCHAADGRKSTPLHLAAGYNRTRIVQILLQNGADVHAKDKGGLVPLHNACSYGHFEVTELLLKKGACVNAMDLWQFTPLHEAAAKNRVEVCSLLLAHGADPTLVNCHSKSALDLATSELRERIAYEHRGHIILEAARQGDTTRLKKHLSIEFVNFKHPFTGDTPLHCAASSAYQKRKAISELLIRKGADLDDKNREFLTPLHIATDKGNLDVLDTLLKHSAKVNALDALGQTALHRAATAGNGQACRILLSFSADPSIASLQGFTASHLAPEDIQKMLREDVSVSGSDADVQLLEAAKTGDLEVVKRLITAHPHAVNCRDVDGRHSTPLHFAAGYNRVGVVEFLLQNGADVHAKDKGGLVPLHNACSYGHFEVTQLLLNHGASVNVADLWKFTPLHEAAAKGKFDICKLLLKHGADPNKKNRDSHTPLDLVKDGDQDVADLLRGDAALLEAAKKGNLPRVQKLLTADNINCRDNQGRNSTPLHLAAGYNNVEVAEFLLERGADVNAQDKGGLIPLHNASSYGHVDIAAVLIKYKASVNAVDRWGYTPLHEAAQKGRTQLCALLLNHGADPMLKNQEGHTSFDLSAAEDVRALLKDAMTPGNNTSRLNDNSTLQASCLSSPSCDLAPSGAESKLPPTIALGDTGDNNLTVAKLLKAAGLESLQEMFAKEQITVDVLAEMGHDELKDIGVTAYGHRHKLLKAVDKFIHHGVQGSTVRFPSATNASGSCQTTLITLRLDDPEYKAVDHLMQSTIREHKDNCGGVFKAYKIAKIQRIKNKRLLDRYYHRRAEVAEENEGNANEVSLFHGSPFVNSIVKKGFDERHSYLGGMFGAGLYFAENSSKSNQYVYGIGGGTGCPSHKDKSCYECERQMILCKLTLGKKFIQYSAMKTAHSPPGHHSVVGQPTPGGLNYAEYVVYRGEQAYPEFLITYLIVKPEDDPSDN</sequence>
<feature type="repeat" description="ANK" evidence="3">
    <location>
        <begin position="520"/>
        <end position="552"/>
    </location>
</feature>
<dbReference type="InterPro" id="IPR012317">
    <property type="entry name" value="Poly(ADP-ribose)pol_cat_dom"/>
</dbReference>
<reference evidence="7 8" key="1">
    <citation type="submission" date="2020-08" db="EMBL/GenBank/DDBJ databases">
        <authorList>
            <person name="Hejnol A."/>
        </authorList>
    </citation>
    <scope>NUCLEOTIDE SEQUENCE [LARGE SCALE GENOMIC DNA]</scope>
</reference>
<feature type="repeat" description="ANK" evidence="3">
    <location>
        <begin position="586"/>
        <end position="618"/>
    </location>
</feature>
<dbReference type="EMBL" id="CAJFCJ010000008">
    <property type="protein sequence ID" value="CAD5118347.1"/>
    <property type="molecule type" value="Genomic_DNA"/>
</dbReference>
<dbReference type="InterPro" id="IPR001660">
    <property type="entry name" value="SAM"/>
</dbReference>
<dbReference type="SUPFAM" id="SSF48403">
    <property type="entry name" value="Ankyrin repeat"/>
    <property type="match status" value="3"/>
</dbReference>
<keyword evidence="4" id="KW-0328">Glycosyltransferase</keyword>
<keyword evidence="1" id="KW-0677">Repeat</keyword>
<organism evidence="7 8">
    <name type="scientific">Dimorphilus gyrociliatus</name>
    <dbReference type="NCBI Taxonomy" id="2664684"/>
    <lineage>
        <taxon>Eukaryota</taxon>
        <taxon>Metazoa</taxon>
        <taxon>Spiralia</taxon>
        <taxon>Lophotrochozoa</taxon>
        <taxon>Annelida</taxon>
        <taxon>Polychaeta</taxon>
        <taxon>Polychaeta incertae sedis</taxon>
        <taxon>Dinophilidae</taxon>
        <taxon>Dimorphilus</taxon>
    </lineage>
</organism>
<evidence type="ECO:0000256" key="4">
    <source>
        <dbReference type="RuleBase" id="RU362114"/>
    </source>
</evidence>
<feature type="repeat" description="ANK" evidence="3">
    <location>
        <begin position="425"/>
        <end position="457"/>
    </location>
</feature>
<dbReference type="GO" id="GO:0003950">
    <property type="term" value="F:NAD+ poly-ADP-ribosyltransferase activity"/>
    <property type="evidence" value="ECO:0007669"/>
    <property type="project" value="UniProtKB-UniRule"/>
</dbReference>
<keyword evidence="2 3" id="KW-0040">ANK repeat</keyword>
<comment type="caution">
    <text evidence="7">The sequence shown here is derived from an EMBL/GenBank/DDBJ whole genome shotgun (WGS) entry which is preliminary data.</text>
</comment>
<evidence type="ECO:0000256" key="1">
    <source>
        <dbReference type="ARBA" id="ARBA00022737"/>
    </source>
</evidence>
<keyword evidence="8" id="KW-1185">Reference proteome</keyword>
<evidence type="ECO:0000313" key="8">
    <source>
        <dbReference type="Proteomes" id="UP000549394"/>
    </source>
</evidence>
<dbReference type="SMART" id="SM00454">
    <property type="entry name" value="SAM"/>
    <property type="match status" value="1"/>
</dbReference>
<evidence type="ECO:0000259" key="5">
    <source>
        <dbReference type="PROSITE" id="PS50105"/>
    </source>
</evidence>
<feature type="repeat" description="ANK" evidence="3">
    <location>
        <begin position="270"/>
        <end position="302"/>
    </location>
</feature>
<dbReference type="SUPFAM" id="SSF56399">
    <property type="entry name" value="ADP-ribosylation"/>
    <property type="match status" value="1"/>
</dbReference>
<dbReference type="InterPro" id="IPR002110">
    <property type="entry name" value="Ankyrin_rpt"/>
</dbReference>
<dbReference type="PROSITE" id="PS50088">
    <property type="entry name" value="ANK_REPEAT"/>
    <property type="match status" value="15"/>
</dbReference>
<dbReference type="Gene3D" id="1.25.40.20">
    <property type="entry name" value="Ankyrin repeat-containing domain"/>
    <property type="match status" value="5"/>
</dbReference>
<proteinExistence type="predicted"/>
<dbReference type="PROSITE" id="PS50297">
    <property type="entry name" value="ANK_REP_REGION"/>
    <property type="match status" value="15"/>
</dbReference>
<dbReference type="Proteomes" id="UP000549394">
    <property type="component" value="Unassembled WGS sequence"/>
</dbReference>
<evidence type="ECO:0000259" key="6">
    <source>
        <dbReference type="PROSITE" id="PS51059"/>
    </source>
</evidence>
<protein>
    <recommendedName>
        <fullName evidence="4">Poly [ADP-ribose] polymerase</fullName>
        <shortName evidence="4">PARP</shortName>
        <ecNumber evidence="4">2.4.2.-</ecNumber>
    </recommendedName>
</protein>
<dbReference type="OrthoDB" id="4772757at2759"/>
<dbReference type="InterPro" id="IPR013761">
    <property type="entry name" value="SAM/pointed_sf"/>
</dbReference>
<dbReference type="Pfam" id="PF13637">
    <property type="entry name" value="Ank_4"/>
    <property type="match status" value="2"/>
</dbReference>
<feature type="repeat" description="ANK" evidence="3">
    <location>
        <begin position="204"/>
        <end position="236"/>
    </location>
</feature>
<dbReference type="PANTHER" id="PTHR24123:SF143">
    <property type="entry name" value="INVERSIN"/>
    <property type="match status" value="1"/>
</dbReference>
<dbReference type="FunFam" id="1.25.40.20:FF:000009">
    <property type="entry name" value="Poly [ADP-ribose] polymerase"/>
    <property type="match status" value="2"/>
</dbReference>
<dbReference type="PROSITE" id="PS50105">
    <property type="entry name" value="SAM_DOMAIN"/>
    <property type="match status" value="1"/>
</dbReference>
<dbReference type="Gene3D" id="1.10.150.50">
    <property type="entry name" value="Transcription Factor, Ets-1"/>
    <property type="match status" value="1"/>
</dbReference>
<dbReference type="Pfam" id="PF00644">
    <property type="entry name" value="PARP"/>
    <property type="match status" value="1"/>
</dbReference>
<dbReference type="FunFam" id="1.25.40.20:FF:000021">
    <property type="entry name" value="Poly [ADP-ribose] polymerase"/>
    <property type="match status" value="1"/>
</dbReference>
<dbReference type="InterPro" id="IPR051165">
    <property type="entry name" value="Multifunctional_ANK_Repeat"/>
</dbReference>
<evidence type="ECO:0000256" key="3">
    <source>
        <dbReference type="PROSITE-ProRule" id="PRU00023"/>
    </source>
</evidence>
<feature type="repeat" description="ANK" evidence="3">
    <location>
        <begin position="117"/>
        <end position="149"/>
    </location>
</feature>
<dbReference type="PRINTS" id="PR01415">
    <property type="entry name" value="ANKYRIN"/>
</dbReference>
<feature type="repeat" description="ANK" evidence="3">
    <location>
        <begin position="392"/>
        <end position="424"/>
    </location>
</feature>
<dbReference type="EC" id="2.4.2.-" evidence="4"/>